<feature type="region of interest" description="Disordered" evidence="2">
    <location>
        <begin position="283"/>
        <end position="305"/>
    </location>
</feature>
<evidence type="ECO:0000256" key="2">
    <source>
        <dbReference type="SAM" id="MobiDB-lite"/>
    </source>
</evidence>
<dbReference type="AlphaFoldDB" id="A0A6P8AXQ9"/>
<proteinExistence type="predicted"/>
<dbReference type="KEGG" id="pgri:PgNI_10335"/>
<evidence type="ECO:0000256" key="1">
    <source>
        <dbReference type="SAM" id="Coils"/>
    </source>
</evidence>
<dbReference type="Proteomes" id="UP000515153">
    <property type="component" value="Chromosome VII"/>
</dbReference>
<dbReference type="RefSeq" id="XP_030979705.1">
    <property type="nucleotide sequence ID" value="XM_031130308.1"/>
</dbReference>
<evidence type="ECO:0000313" key="3">
    <source>
        <dbReference type="Proteomes" id="UP000515153"/>
    </source>
</evidence>
<feature type="coiled-coil region" evidence="1">
    <location>
        <begin position="62"/>
        <end position="117"/>
    </location>
</feature>
<keyword evidence="3" id="KW-1185">Reference proteome</keyword>
<keyword evidence="1" id="KW-0175">Coiled coil</keyword>
<feature type="compositionally biased region" description="Basic and acidic residues" evidence="2">
    <location>
        <begin position="184"/>
        <end position="193"/>
    </location>
</feature>
<reference evidence="4" key="3">
    <citation type="submission" date="2025-08" db="UniProtKB">
        <authorList>
            <consortium name="RefSeq"/>
        </authorList>
    </citation>
    <scope>IDENTIFICATION</scope>
    <source>
        <strain evidence="4">NI907</strain>
    </source>
</reference>
<feature type="region of interest" description="Disordered" evidence="2">
    <location>
        <begin position="182"/>
        <end position="225"/>
    </location>
</feature>
<dbReference type="GeneID" id="41965216"/>
<sequence>MENIRREVLVAYESEYRRLAEVYEEKTQRMRVLNETLRDGANQRSPGSVMNIDQHRSALRRFETLAGEITDLENRIDAARAQGPPRHADGAEKPTQLTEQLLQLSDMRRRLEDAAREFGEIMGQELQAEHDQQEMTGGPAQTAKLELSILEASTTCTAMLLQQLSEKINRWRFMSRQMPSRVGIADRGDRGGENDAQSVRSGLTRGSRVSPDPAKGRSGGPFDEPGMLVADSSIFLAAMEGNGDIAFDEPGVVIFSWAGRNNSPAAAAAAAVPGEHCAQCQGPSGGGHGFPQGGLGGSGPPGSIF</sequence>
<accession>A0A6P8AXQ9</accession>
<feature type="coiled-coil region" evidence="1">
    <location>
        <begin position="9"/>
        <end position="36"/>
    </location>
</feature>
<reference evidence="4" key="2">
    <citation type="submission" date="2019-10" db="EMBL/GenBank/DDBJ databases">
        <authorList>
            <consortium name="NCBI Genome Project"/>
        </authorList>
    </citation>
    <scope>NUCLEOTIDE SEQUENCE</scope>
    <source>
        <strain evidence="4">NI907</strain>
    </source>
</reference>
<protein>
    <submittedName>
        <fullName evidence="4">Uncharacterized protein</fullName>
    </submittedName>
</protein>
<gene>
    <name evidence="4" type="ORF">PgNI_10335</name>
</gene>
<organism evidence="3 4">
    <name type="scientific">Pyricularia grisea</name>
    <name type="common">Crabgrass-specific blast fungus</name>
    <name type="synonym">Magnaporthe grisea</name>
    <dbReference type="NCBI Taxonomy" id="148305"/>
    <lineage>
        <taxon>Eukaryota</taxon>
        <taxon>Fungi</taxon>
        <taxon>Dikarya</taxon>
        <taxon>Ascomycota</taxon>
        <taxon>Pezizomycotina</taxon>
        <taxon>Sordariomycetes</taxon>
        <taxon>Sordariomycetidae</taxon>
        <taxon>Magnaporthales</taxon>
        <taxon>Pyriculariaceae</taxon>
        <taxon>Pyricularia</taxon>
    </lineage>
</organism>
<reference evidence="3 4" key="1">
    <citation type="journal article" date="2019" name="Mol. Biol. Evol.">
        <title>Blast fungal genomes show frequent chromosomal changes, gene gains and losses, and effector gene turnover.</title>
        <authorList>
            <person name="Gomez Luciano L.B."/>
            <person name="Jason Tsai I."/>
            <person name="Chuma I."/>
            <person name="Tosa Y."/>
            <person name="Chen Y.H."/>
            <person name="Li J.Y."/>
            <person name="Li M.Y."/>
            <person name="Jade Lu M.Y."/>
            <person name="Nakayashiki H."/>
            <person name="Li W.H."/>
        </authorList>
    </citation>
    <scope>NUCLEOTIDE SEQUENCE [LARGE SCALE GENOMIC DNA]</scope>
    <source>
        <strain evidence="3 4">NI907</strain>
    </source>
</reference>
<dbReference type="OrthoDB" id="5210593at2759"/>
<evidence type="ECO:0000313" key="4">
    <source>
        <dbReference type="RefSeq" id="XP_030979705.1"/>
    </source>
</evidence>
<name>A0A6P8AXQ9_PYRGI</name>